<organism evidence="2 3">
    <name type="scientific">Reticulibacter mediterranei</name>
    <dbReference type="NCBI Taxonomy" id="2778369"/>
    <lineage>
        <taxon>Bacteria</taxon>
        <taxon>Bacillati</taxon>
        <taxon>Chloroflexota</taxon>
        <taxon>Ktedonobacteria</taxon>
        <taxon>Ktedonobacterales</taxon>
        <taxon>Reticulibacteraceae</taxon>
        <taxon>Reticulibacter</taxon>
    </lineage>
</organism>
<comment type="caution">
    <text evidence="2">The sequence shown here is derived from an EMBL/GenBank/DDBJ whole genome shotgun (WGS) entry which is preliminary data.</text>
</comment>
<feature type="region of interest" description="Disordered" evidence="1">
    <location>
        <begin position="334"/>
        <end position="372"/>
    </location>
</feature>
<evidence type="ECO:0000313" key="2">
    <source>
        <dbReference type="EMBL" id="GHO98000.1"/>
    </source>
</evidence>
<dbReference type="Proteomes" id="UP000597444">
    <property type="component" value="Unassembled WGS sequence"/>
</dbReference>
<reference evidence="2" key="1">
    <citation type="submission" date="2020-10" db="EMBL/GenBank/DDBJ databases">
        <title>Taxonomic study of unclassified bacteria belonging to the class Ktedonobacteria.</title>
        <authorList>
            <person name="Yabe S."/>
            <person name="Wang C.M."/>
            <person name="Zheng Y."/>
            <person name="Sakai Y."/>
            <person name="Cavaletti L."/>
            <person name="Monciardini P."/>
            <person name="Donadio S."/>
        </authorList>
    </citation>
    <scope>NUCLEOTIDE SEQUENCE</scope>
    <source>
        <strain evidence="2">ID150040</strain>
    </source>
</reference>
<feature type="compositionally biased region" description="Basic and acidic residues" evidence="1">
    <location>
        <begin position="1"/>
        <end position="11"/>
    </location>
</feature>
<keyword evidence="3" id="KW-1185">Reference proteome</keyword>
<evidence type="ECO:0000256" key="1">
    <source>
        <dbReference type="SAM" id="MobiDB-lite"/>
    </source>
</evidence>
<feature type="region of interest" description="Disordered" evidence="1">
    <location>
        <begin position="76"/>
        <end position="109"/>
    </location>
</feature>
<name>A0A8J3IT07_9CHLR</name>
<sequence>MERRPSPERLHQSQGDNSQEREGASDQKGKSISNILKLTKDATVGTTLETVAGMVGSAGGAERTANTLRELMAKRRGAVPESGKTSAAPEARIAGPSDQGSEARDIAGEGWDNNLDKKFKNATALYTHTRIIMQENLERRLLENPNPTNAEWDRGIFNEELYPQFIDAIPVMWSKGYETWSSESRRLTDSFKSPLADDAETHRLESFAAGEPQAVPEGMLIEVLKDFPNITLEGEGKDDFRTHQIDGSFVLDQTTIEGLELIGVKVEIMGVGDKGYSRIFFEADEETTLRAVKETCDQIAAILPDRGQPAPPRMTEGAIAFRAKYSRDTPVASLTAPGAVNIPGRSARETATRETSSPESSSSSSSSLDMEM</sequence>
<gene>
    <name evidence="2" type="ORF">KSF_080480</name>
</gene>
<dbReference type="EMBL" id="BNJK01000002">
    <property type="protein sequence ID" value="GHO98000.1"/>
    <property type="molecule type" value="Genomic_DNA"/>
</dbReference>
<evidence type="ECO:0000313" key="3">
    <source>
        <dbReference type="Proteomes" id="UP000597444"/>
    </source>
</evidence>
<feature type="region of interest" description="Disordered" evidence="1">
    <location>
        <begin position="1"/>
        <end position="34"/>
    </location>
</feature>
<protein>
    <submittedName>
        <fullName evidence="2">Uncharacterized protein</fullName>
    </submittedName>
</protein>
<dbReference type="AlphaFoldDB" id="A0A8J3IT07"/>
<feature type="compositionally biased region" description="Basic and acidic residues" evidence="1">
    <location>
        <begin position="18"/>
        <end position="29"/>
    </location>
</feature>
<feature type="compositionally biased region" description="Low complexity" evidence="1">
    <location>
        <begin position="357"/>
        <end position="372"/>
    </location>
</feature>
<dbReference type="RefSeq" id="WP_220208773.1">
    <property type="nucleotide sequence ID" value="NZ_BNJK01000002.1"/>
</dbReference>
<accession>A0A8J3IT07</accession>
<proteinExistence type="predicted"/>